<comment type="caution">
    <text evidence="1">The sequence shown here is derived from an EMBL/GenBank/DDBJ whole genome shotgun (WGS) entry which is preliminary data.</text>
</comment>
<evidence type="ECO:0000313" key="1">
    <source>
        <dbReference type="EMBL" id="KNH02044.1"/>
    </source>
</evidence>
<organism evidence="1 2">
    <name type="scientific">Qipengyuania citrea LAMA 915</name>
    <dbReference type="NCBI Taxonomy" id="1306953"/>
    <lineage>
        <taxon>Bacteria</taxon>
        <taxon>Pseudomonadati</taxon>
        <taxon>Pseudomonadota</taxon>
        <taxon>Alphaproteobacteria</taxon>
        <taxon>Sphingomonadales</taxon>
        <taxon>Erythrobacteraceae</taxon>
        <taxon>Qipengyuania</taxon>
    </lineage>
</organism>
<dbReference type="PANTHER" id="PTHR12558:SF13">
    <property type="entry name" value="CELL DIVISION CYCLE PROTEIN 27 HOMOLOG"/>
    <property type="match status" value="1"/>
</dbReference>
<sequence>MIEDIGDRPLLDGFSFGASFAAWLTERRDAIEHRLDAEVRRVVSWLNSRDDPETAARLEAALQIRQREAYRKRGAGCRIAVLPFHQHDEIGGELFLSEGVVDELSSRLGNIQDITLAGRTSIAALLERDYTLQQMGSELGVSHLIEGEVRRTHQGISVRIALIDGRYGTEIWSDFVSGSIEEFIGSRDMIGATVISAITRTLGLSAPPSTSRRMTTNRDAYALYLQGRALAQRVGVDGAMAKAIEFLEEALDTDPEFASCWTALADAHISVAALTPSVERVKNSRDAAQCAQCAISLDPGQGHAFSIMGIHEWTQFNPARALELSFEAFARDPNDADVISRLGSCLLYLGKTREGLPFIEQSVARDPIYGRNHVMLSSAYLSIGEVDKAIAAGQRMVDLGFPGMWLAVAYMAAGDHEAAVKAHYDSRIYLGTTIMRPPGMPVMDDAARDAYFDIAARGIFSGKAADRAVYCQMLDGLHATMADPYDSSIAFPAIWMGHADLVMKLYSECIHPANMFSLMSLWIDIDPINRTRLHPGFMLFAEKIGMVEAWEKFGWPDLIPHDPRNTSSDPD</sequence>
<keyword evidence="1" id="KW-0808">Transferase</keyword>
<dbReference type="PATRIC" id="fig|1306953.7.peg.2018"/>
<dbReference type="SUPFAM" id="SSF48452">
    <property type="entry name" value="TPR-like"/>
    <property type="match status" value="1"/>
</dbReference>
<gene>
    <name evidence="1" type="ORF">J121_1955</name>
</gene>
<dbReference type="InterPro" id="IPR011990">
    <property type="entry name" value="TPR-like_helical_dom_sf"/>
</dbReference>
<keyword evidence="1" id="KW-0418">Kinase</keyword>
<name>A0A0L1KDW2_9SPHN</name>
<evidence type="ECO:0000313" key="2">
    <source>
        <dbReference type="Proteomes" id="UP000037446"/>
    </source>
</evidence>
<dbReference type="Proteomes" id="UP000037446">
    <property type="component" value="Unassembled WGS sequence"/>
</dbReference>
<protein>
    <submittedName>
        <fullName evidence="1">Serine/threonine protein kinase</fullName>
        <ecNumber evidence="1">2.7.11.1</ecNumber>
    </submittedName>
</protein>
<dbReference type="PANTHER" id="PTHR12558">
    <property type="entry name" value="CELL DIVISION CYCLE 16,23,27"/>
    <property type="match status" value="1"/>
</dbReference>
<dbReference type="EC" id="2.7.11.1" evidence="1"/>
<dbReference type="EMBL" id="JYNE01000024">
    <property type="protein sequence ID" value="KNH02044.1"/>
    <property type="molecule type" value="Genomic_DNA"/>
</dbReference>
<dbReference type="STRING" id="1306953.J121_1955"/>
<proteinExistence type="predicted"/>
<dbReference type="AlphaFoldDB" id="A0A0L1KDW2"/>
<accession>A0A0L1KDW2</accession>
<dbReference type="Gene3D" id="1.25.40.10">
    <property type="entry name" value="Tetratricopeptide repeat domain"/>
    <property type="match status" value="1"/>
</dbReference>
<reference evidence="1" key="1">
    <citation type="submission" date="2015-02" db="EMBL/GenBank/DDBJ databases">
        <authorList>
            <person name="Chooi Y.-H."/>
        </authorList>
    </citation>
    <scope>NUCLEOTIDE SEQUENCE [LARGE SCALE GENOMIC DNA]</scope>
    <source>
        <strain evidence="1">LAMA 915</strain>
    </source>
</reference>
<dbReference type="GO" id="GO:0004674">
    <property type="term" value="F:protein serine/threonine kinase activity"/>
    <property type="evidence" value="ECO:0007669"/>
    <property type="project" value="UniProtKB-KW"/>
</dbReference>
<keyword evidence="1" id="KW-0723">Serine/threonine-protein kinase</keyword>